<organism evidence="2 3">
    <name type="scientific">Taxus chinensis</name>
    <name type="common">Chinese yew</name>
    <name type="synonym">Taxus wallichiana var. chinensis</name>
    <dbReference type="NCBI Taxonomy" id="29808"/>
    <lineage>
        <taxon>Eukaryota</taxon>
        <taxon>Viridiplantae</taxon>
        <taxon>Streptophyta</taxon>
        <taxon>Embryophyta</taxon>
        <taxon>Tracheophyta</taxon>
        <taxon>Spermatophyta</taxon>
        <taxon>Pinopsida</taxon>
        <taxon>Pinidae</taxon>
        <taxon>Conifers II</taxon>
        <taxon>Cupressales</taxon>
        <taxon>Taxaceae</taxon>
        <taxon>Taxus</taxon>
    </lineage>
</organism>
<gene>
    <name evidence="2" type="ORF">KI387_040530</name>
</gene>
<proteinExistence type="predicted"/>
<sequence length="107" mass="11963">MLKLHWTHWLYGVAVGCGWQALVAYINVGCYYIIGIPLGCLLGFKFDFGVKGIWLGMLGGTTLQTIILVVITYRTNWTKEVESASQRLSSWDAKPELASQEHATNNK</sequence>
<accession>A0AA38FAF8</accession>
<dbReference type="Proteomes" id="UP000824469">
    <property type="component" value="Unassembled WGS sequence"/>
</dbReference>
<name>A0AA38FAF8_TAXCH</name>
<dbReference type="OMA" id="MWIGMIC"/>
<keyword evidence="1" id="KW-0812">Transmembrane</keyword>
<reference evidence="2 3" key="1">
    <citation type="journal article" date="2021" name="Nat. Plants">
        <title>The Taxus genome provides insights into paclitaxel biosynthesis.</title>
        <authorList>
            <person name="Xiong X."/>
            <person name="Gou J."/>
            <person name="Liao Q."/>
            <person name="Li Y."/>
            <person name="Zhou Q."/>
            <person name="Bi G."/>
            <person name="Li C."/>
            <person name="Du R."/>
            <person name="Wang X."/>
            <person name="Sun T."/>
            <person name="Guo L."/>
            <person name="Liang H."/>
            <person name="Lu P."/>
            <person name="Wu Y."/>
            <person name="Zhang Z."/>
            <person name="Ro D.K."/>
            <person name="Shang Y."/>
            <person name="Huang S."/>
            <person name="Yan J."/>
        </authorList>
    </citation>
    <scope>NUCLEOTIDE SEQUENCE [LARGE SCALE GENOMIC DNA]</scope>
    <source>
        <strain evidence="2">Ta-2019</strain>
    </source>
</reference>
<dbReference type="AlphaFoldDB" id="A0AA38FAF8"/>
<feature type="non-terminal residue" evidence="2">
    <location>
        <position position="1"/>
    </location>
</feature>
<feature type="transmembrane region" description="Helical" evidence="1">
    <location>
        <begin position="54"/>
        <end position="73"/>
    </location>
</feature>
<keyword evidence="1" id="KW-1133">Transmembrane helix</keyword>
<evidence type="ECO:0000313" key="2">
    <source>
        <dbReference type="EMBL" id="KAH9294267.1"/>
    </source>
</evidence>
<protein>
    <submittedName>
        <fullName evidence="2">Uncharacterized protein</fullName>
    </submittedName>
</protein>
<dbReference type="EMBL" id="JAHRHJ020000256">
    <property type="protein sequence ID" value="KAH9294267.1"/>
    <property type="molecule type" value="Genomic_DNA"/>
</dbReference>
<dbReference type="PROSITE" id="PS51257">
    <property type="entry name" value="PROKAR_LIPOPROTEIN"/>
    <property type="match status" value="1"/>
</dbReference>
<feature type="transmembrane region" description="Helical" evidence="1">
    <location>
        <begin position="9"/>
        <end position="34"/>
    </location>
</feature>
<dbReference type="PANTHER" id="PTHR11206">
    <property type="entry name" value="MULTIDRUG RESISTANCE PROTEIN"/>
    <property type="match status" value="1"/>
</dbReference>
<evidence type="ECO:0000313" key="3">
    <source>
        <dbReference type="Proteomes" id="UP000824469"/>
    </source>
</evidence>
<evidence type="ECO:0000256" key="1">
    <source>
        <dbReference type="SAM" id="Phobius"/>
    </source>
</evidence>
<comment type="caution">
    <text evidence="2">The sequence shown here is derived from an EMBL/GenBank/DDBJ whole genome shotgun (WGS) entry which is preliminary data.</text>
</comment>
<keyword evidence="1" id="KW-0472">Membrane</keyword>
<keyword evidence="3" id="KW-1185">Reference proteome</keyword>